<feature type="compositionally biased region" description="Basic and acidic residues" evidence="4">
    <location>
        <begin position="176"/>
        <end position="199"/>
    </location>
</feature>
<feature type="compositionally biased region" description="Basic and acidic residues" evidence="4">
    <location>
        <begin position="35"/>
        <end position="127"/>
    </location>
</feature>
<dbReference type="EMBL" id="OV696691">
    <property type="protein sequence ID" value="CAH1267676.1"/>
    <property type="molecule type" value="Genomic_DNA"/>
</dbReference>
<comment type="similarity">
    <text evidence="1">Belongs to the FAM114 family.</text>
</comment>
<feature type="coiled-coil region" evidence="3">
    <location>
        <begin position="375"/>
        <end position="406"/>
    </location>
</feature>
<evidence type="ECO:0000256" key="3">
    <source>
        <dbReference type="SAM" id="Coils"/>
    </source>
</evidence>
<feature type="compositionally biased region" description="Basic residues" evidence="4">
    <location>
        <begin position="24"/>
        <end position="34"/>
    </location>
</feature>
<proteinExistence type="inferred from homology"/>
<dbReference type="InterPro" id="IPR007998">
    <property type="entry name" value="DUF719"/>
</dbReference>
<reference evidence="5" key="1">
    <citation type="submission" date="2022-01" db="EMBL/GenBank/DDBJ databases">
        <authorList>
            <person name="Braso-Vives M."/>
        </authorList>
    </citation>
    <scope>NUCLEOTIDE SEQUENCE</scope>
</reference>
<evidence type="ECO:0000313" key="6">
    <source>
        <dbReference type="Proteomes" id="UP000838412"/>
    </source>
</evidence>
<feature type="compositionally biased region" description="Basic and acidic residues" evidence="4">
    <location>
        <begin position="289"/>
        <end position="301"/>
    </location>
</feature>
<gene>
    <name evidence="5" type="primary">FAM114A2</name>
    <name evidence="5" type="ORF">BLAG_LOCUS20929</name>
</gene>
<evidence type="ECO:0000256" key="1">
    <source>
        <dbReference type="ARBA" id="ARBA00006903"/>
    </source>
</evidence>
<feature type="compositionally biased region" description="Basic and acidic residues" evidence="4">
    <location>
        <begin position="260"/>
        <end position="281"/>
    </location>
</feature>
<protein>
    <submittedName>
        <fullName evidence="5">FAM114A2 protein</fullName>
    </submittedName>
</protein>
<feature type="compositionally biased region" description="Acidic residues" evidence="4">
    <location>
        <begin position="1"/>
        <end position="19"/>
    </location>
</feature>
<accession>A0A8K0EYB7</accession>
<sequence>MSSSEAEEEGFESAGEDVEEKTKHSQKTSPKKHKQTAEKEEEKATNKESTEKSQAVEEVKAEKEESQIKTEEAEPKKKDDAEPKKEDAVPKVTEDSEPKEKRDDAVQSSEDKSSEEGSVKDGEDAEPKASATSTDDGSKEEERKEEEPGREEEDKEPPKDGEDMERKPIPLRKRPGKEEEEKEEKIHSALDKLAGEEKPSGGWGWGGWGSSFGSSLMSTASAVGQSFVSVVEDVESSLGSGLTTVVHGVESSLGIPPAEELSKEEAEMVKEDKSKDEKGPEEREESEETKETKEEKEKEEGAEGEASPQQASGGGLWGALGVSMVANVVQNTTKKVVSGTLDSLEYVGKKTMDVLAEGDPGYKKTKHIIEVAGQRSHLSQALREAKEEAEKRAKEAEEEEAHRKANFGIMFDEFQGLAHLEALEMLSNQSEGKVQAVLSALSGEEQEELKAELIQVKEAFKLEDVVEEEAEGQEVQEFAKTVTELLFELHIGMSPDKLNKAQTDALEYLTQSEKDLEEGETKDPQDLHTAAIQMLAELTAKSIHQFLKAAELILMQKDPEKTPLERAQTLTKLTSALCEEVSVLSNKYCVCLNTAVSKAEKPDDFSHLITNVYLEASNSASYIQDAFQLLLPIIQESCIQTKNLALSAFQKHL</sequence>
<evidence type="ECO:0000256" key="4">
    <source>
        <dbReference type="SAM" id="MobiDB-lite"/>
    </source>
</evidence>
<dbReference type="Pfam" id="PF05334">
    <property type="entry name" value="DUF719"/>
    <property type="match status" value="1"/>
</dbReference>
<keyword evidence="2" id="KW-0597">Phosphoprotein</keyword>
<dbReference type="PANTHER" id="PTHR12842:SF6">
    <property type="entry name" value="FI01459P"/>
    <property type="match status" value="1"/>
</dbReference>
<organism evidence="5 6">
    <name type="scientific">Branchiostoma lanceolatum</name>
    <name type="common">Common lancelet</name>
    <name type="synonym">Amphioxus lanceolatum</name>
    <dbReference type="NCBI Taxonomy" id="7740"/>
    <lineage>
        <taxon>Eukaryota</taxon>
        <taxon>Metazoa</taxon>
        <taxon>Chordata</taxon>
        <taxon>Cephalochordata</taxon>
        <taxon>Leptocardii</taxon>
        <taxon>Amphioxiformes</taxon>
        <taxon>Branchiostomatidae</taxon>
        <taxon>Branchiostoma</taxon>
    </lineage>
</organism>
<evidence type="ECO:0000313" key="5">
    <source>
        <dbReference type="EMBL" id="CAH1267676.1"/>
    </source>
</evidence>
<dbReference type="Proteomes" id="UP000838412">
    <property type="component" value="Chromosome 6"/>
</dbReference>
<feature type="region of interest" description="Disordered" evidence="4">
    <location>
        <begin position="249"/>
        <end position="315"/>
    </location>
</feature>
<evidence type="ECO:0000256" key="2">
    <source>
        <dbReference type="ARBA" id="ARBA00022553"/>
    </source>
</evidence>
<feature type="compositionally biased region" description="Basic and acidic residues" evidence="4">
    <location>
        <begin position="136"/>
        <end position="147"/>
    </location>
</feature>
<keyword evidence="6" id="KW-1185">Reference proteome</keyword>
<dbReference type="OrthoDB" id="5597648at2759"/>
<keyword evidence="3" id="KW-0175">Coiled coil</keyword>
<feature type="compositionally biased region" description="Basic and acidic residues" evidence="4">
    <location>
        <begin position="156"/>
        <end position="168"/>
    </location>
</feature>
<dbReference type="PANTHER" id="PTHR12842">
    <property type="entry name" value="FI01459P"/>
    <property type="match status" value="1"/>
</dbReference>
<name>A0A8K0EYB7_BRALA</name>
<feature type="region of interest" description="Disordered" evidence="4">
    <location>
        <begin position="1"/>
        <end position="206"/>
    </location>
</feature>
<dbReference type="AlphaFoldDB" id="A0A8K0EYB7"/>